<organism evidence="2 3">
    <name type="scientific">Aliikangiella coralliicola</name>
    <dbReference type="NCBI Taxonomy" id="2592383"/>
    <lineage>
        <taxon>Bacteria</taxon>
        <taxon>Pseudomonadati</taxon>
        <taxon>Pseudomonadota</taxon>
        <taxon>Gammaproteobacteria</taxon>
        <taxon>Oceanospirillales</taxon>
        <taxon>Pleioneaceae</taxon>
        <taxon>Aliikangiella</taxon>
    </lineage>
</organism>
<gene>
    <name evidence="2" type="ORF">FLL46_15930</name>
</gene>
<feature type="signal peptide" evidence="1">
    <location>
        <begin position="1"/>
        <end position="28"/>
    </location>
</feature>
<dbReference type="AlphaFoldDB" id="A0A545UAA7"/>
<evidence type="ECO:0000313" key="2">
    <source>
        <dbReference type="EMBL" id="TQV86407.1"/>
    </source>
</evidence>
<dbReference type="OrthoDB" id="5616300at2"/>
<dbReference type="EMBL" id="VIKS01000010">
    <property type="protein sequence ID" value="TQV86407.1"/>
    <property type="molecule type" value="Genomic_DNA"/>
</dbReference>
<feature type="chain" id="PRO_5022218590" description="Lipoprotein" evidence="1">
    <location>
        <begin position="29"/>
        <end position="155"/>
    </location>
</feature>
<dbReference type="PROSITE" id="PS51257">
    <property type="entry name" value="PROKAR_LIPOPROTEIN"/>
    <property type="match status" value="1"/>
</dbReference>
<keyword evidence="1" id="KW-0732">Signal</keyword>
<comment type="caution">
    <text evidence="2">The sequence shown here is derived from an EMBL/GenBank/DDBJ whole genome shotgun (WGS) entry which is preliminary data.</text>
</comment>
<dbReference type="Proteomes" id="UP000315439">
    <property type="component" value="Unassembled WGS sequence"/>
</dbReference>
<name>A0A545UAA7_9GAMM</name>
<sequence>MKKVSQKITGAAIAVAAATLMGCTTTHSGNSASTATAQGGTTDLVHCYSVNQCKGHNDCKTAENACAGHAECKGHGFVAMPSKACDDIGGKIKDSYRGTIAESELVHCYGVNQCKGHNDCKTAENACAGHAECKGHGFVAMPAKSCGDVGGKEGA</sequence>
<accession>A0A545UAA7</accession>
<keyword evidence="3" id="KW-1185">Reference proteome</keyword>
<dbReference type="RefSeq" id="WP_142932330.1">
    <property type="nucleotide sequence ID" value="NZ_ML660166.1"/>
</dbReference>
<reference evidence="2 3" key="1">
    <citation type="submission" date="2019-07" db="EMBL/GenBank/DDBJ databases">
        <title>Draft genome for Aliikangiella sp. M105.</title>
        <authorList>
            <person name="Wang G."/>
        </authorList>
    </citation>
    <scope>NUCLEOTIDE SEQUENCE [LARGE SCALE GENOMIC DNA]</scope>
    <source>
        <strain evidence="2 3">M105</strain>
    </source>
</reference>
<proteinExistence type="predicted"/>
<protein>
    <recommendedName>
        <fullName evidence="4">Lipoprotein</fullName>
    </recommendedName>
</protein>
<evidence type="ECO:0000313" key="3">
    <source>
        <dbReference type="Proteomes" id="UP000315439"/>
    </source>
</evidence>
<evidence type="ECO:0008006" key="4">
    <source>
        <dbReference type="Google" id="ProtNLM"/>
    </source>
</evidence>
<evidence type="ECO:0000256" key="1">
    <source>
        <dbReference type="SAM" id="SignalP"/>
    </source>
</evidence>